<evidence type="ECO:0000313" key="1">
    <source>
        <dbReference type="EMBL" id="HBA4244986.1"/>
    </source>
</evidence>
<dbReference type="AlphaFoldDB" id="A0A377MXB0"/>
<reference evidence="1" key="2">
    <citation type="submission" date="2021-03" db="EMBL/GenBank/DDBJ databases">
        <authorList>
            <consortium name="NCBI Pathogen Detection Project"/>
        </authorList>
    </citation>
    <scope>NUCLEOTIDE SEQUENCE</scope>
    <source>
        <strain evidence="1">ST-87-5</strain>
    </source>
</reference>
<accession>A0A377MXB0</accession>
<name>A0A377MXB0_ECOLX</name>
<dbReference type="Proteomes" id="UP000871786">
    <property type="component" value="Unassembled WGS sequence"/>
</dbReference>
<protein>
    <submittedName>
        <fullName evidence="1">Uncharacterized protein</fullName>
    </submittedName>
</protein>
<proteinExistence type="predicted"/>
<organism evidence="1">
    <name type="scientific">Escherichia coli</name>
    <dbReference type="NCBI Taxonomy" id="562"/>
    <lineage>
        <taxon>Bacteria</taxon>
        <taxon>Pseudomonadati</taxon>
        <taxon>Pseudomonadota</taxon>
        <taxon>Gammaproteobacteria</taxon>
        <taxon>Enterobacterales</taxon>
        <taxon>Enterobacteriaceae</taxon>
        <taxon>Escherichia</taxon>
    </lineage>
</organism>
<dbReference type="EMBL" id="DADRWU010000001">
    <property type="protein sequence ID" value="HBA4244986.1"/>
    <property type="molecule type" value="Genomic_DNA"/>
</dbReference>
<sequence length="259" mass="30614">MSSDNFVTFWLAKVDRPYFLEPHEFYVSEARRRLLSQFGDLTQEAEEREKQFLEYTAEHFNPDFDDPMAAYEQAYEEGVNYVWSLIEMQETVLLAVTAGMYHQFDKKLREKTIRELSHWCDKEIITPMVWDLNFDQLLKLLEWIGLKIDETDYGDKLKACALVVNVYKHGDGNSHRLLSSTHPEYYPHPTGICGRHINPTHDDLHVTEEQFVEFADAITTFWKAIPEYCYYSELSDEPEWLIKLVKKSEKKLRKGNTRP</sequence>
<reference evidence="1" key="1">
    <citation type="journal article" date="2018" name="Genome Biol.">
        <title>SKESA: strategic k-mer extension for scrupulous assemblies.</title>
        <authorList>
            <person name="Souvorov A."/>
            <person name="Agarwala R."/>
            <person name="Lipman D.J."/>
        </authorList>
    </citation>
    <scope>NUCLEOTIDE SEQUENCE</scope>
    <source>
        <strain evidence="1">ST-87-5</strain>
    </source>
</reference>
<comment type="caution">
    <text evidence="1">The sequence shown here is derived from an EMBL/GenBank/DDBJ whole genome shotgun (WGS) entry which is preliminary data.</text>
</comment>
<gene>
    <name evidence="1" type="ORF">J5U05_000014</name>
</gene>
<dbReference type="RefSeq" id="WP_023063078.1">
    <property type="nucleotide sequence ID" value="NZ_CBDIVL010000002.1"/>
</dbReference>